<protein>
    <recommendedName>
        <fullName evidence="10">G-protein coupled receptors family 1 profile domain-containing protein</fullName>
    </recommendedName>
</protein>
<dbReference type="InterPro" id="IPR000276">
    <property type="entry name" value="GPCR_Rhodpsn"/>
</dbReference>
<feature type="transmembrane region" description="Helical" evidence="9">
    <location>
        <begin position="93"/>
        <end position="113"/>
    </location>
</feature>
<dbReference type="PANTHER" id="PTHR45695:SF9">
    <property type="entry name" value="LEUCOKININ RECEPTOR"/>
    <property type="match status" value="1"/>
</dbReference>
<keyword evidence="2 8" id="KW-0812">Transmembrane</keyword>
<keyword evidence="7 8" id="KW-0807">Transducer</keyword>
<dbReference type="GO" id="GO:0005886">
    <property type="term" value="C:plasma membrane"/>
    <property type="evidence" value="ECO:0007669"/>
    <property type="project" value="TreeGrafter"/>
</dbReference>
<feature type="transmembrane region" description="Helical" evidence="9">
    <location>
        <begin position="174"/>
        <end position="196"/>
    </location>
</feature>
<evidence type="ECO:0000256" key="2">
    <source>
        <dbReference type="ARBA" id="ARBA00022692"/>
    </source>
</evidence>
<dbReference type="PROSITE" id="PS50262">
    <property type="entry name" value="G_PROTEIN_RECEP_F1_2"/>
    <property type="match status" value="1"/>
</dbReference>
<keyword evidence="4 8" id="KW-0297">G-protein coupled receptor</keyword>
<keyword evidence="6 8" id="KW-0675">Receptor</keyword>
<feature type="domain" description="G-protein coupled receptors family 1 profile" evidence="10">
    <location>
        <begin position="30"/>
        <end position="248"/>
    </location>
</feature>
<sequence>FLKIHKYKMAALEVGFTVAFVISMLVALVGNLLLIYIVWRKPETRTLTSFMFVNMAVADLLTTLFQMPISISYLNGLPWISAGLAGDITCTCFYYAAFTSITASILCLTFIAIDRYCVVFYPLRDIKWFRKAKIISPIIWILSLALMSFTAAMFKQQNSACFYVYNVVSEKFFFVFFFLVNYLLPLIVICILYGAIARKLWSHEVPGNNEAGRNQQTRAAEKNGNWFECLSLLWLCLHCVGFLRTCIS</sequence>
<dbReference type="GO" id="GO:0004930">
    <property type="term" value="F:G protein-coupled receptor activity"/>
    <property type="evidence" value="ECO:0007669"/>
    <property type="project" value="UniProtKB-KW"/>
</dbReference>
<dbReference type="Proteomes" id="UP001163046">
    <property type="component" value="Unassembled WGS sequence"/>
</dbReference>
<gene>
    <name evidence="11" type="ORF">OS493_029419</name>
</gene>
<evidence type="ECO:0000313" key="11">
    <source>
        <dbReference type="EMBL" id="KAJ7370875.1"/>
    </source>
</evidence>
<feature type="transmembrane region" description="Helical" evidence="9">
    <location>
        <begin position="16"/>
        <end position="39"/>
    </location>
</feature>
<dbReference type="SUPFAM" id="SSF81321">
    <property type="entry name" value="Family A G protein-coupled receptor-like"/>
    <property type="match status" value="1"/>
</dbReference>
<dbReference type="Gene3D" id="1.20.1070.10">
    <property type="entry name" value="Rhodopsin 7-helix transmembrane proteins"/>
    <property type="match status" value="1"/>
</dbReference>
<organism evidence="11 12">
    <name type="scientific">Desmophyllum pertusum</name>
    <dbReference type="NCBI Taxonomy" id="174260"/>
    <lineage>
        <taxon>Eukaryota</taxon>
        <taxon>Metazoa</taxon>
        <taxon>Cnidaria</taxon>
        <taxon>Anthozoa</taxon>
        <taxon>Hexacorallia</taxon>
        <taxon>Scleractinia</taxon>
        <taxon>Caryophylliina</taxon>
        <taxon>Caryophylliidae</taxon>
        <taxon>Desmophyllum</taxon>
    </lineage>
</organism>
<dbReference type="PROSITE" id="PS00237">
    <property type="entry name" value="G_PROTEIN_RECEP_F1_1"/>
    <property type="match status" value="1"/>
</dbReference>
<comment type="similarity">
    <text evidence="8">Belongs to the G-protein coupled receptor 1 family.</text>
</comment>
<evidence type="ECO:0000259" key="10">
    <source>
        <dbReference type="PROSITE" id="PS50262"/>
    </source>
</evidence>
<comment type="caution">
    <text evidence="11">The sequence shown here is derived from an EMBL/GenBank/DDBJ whole genome shotgun (WGS) entry which is preliminary data.</text>
</comment>
<evidence type="ECO:0000256" key="1">
    <source>
        <dbReference type="ARBA" id="ARBA00004141"/>
    </source>
</evidence>
<dbReference type="OrthoDB" id="9445642at2759"/>
<dbReference type="EMBL" id="MU826855">
    <property type="protein sequence ID" value="KAJ7370875.1"/>
    <property type="molecule type" value="Genomic_DNA"/>
</dbReference>
<evidence type="ECO:0000256" key="8">
    <source>
        <dbReference type="RuleBase" id="RU000688"/>
    </source>
</evidence>
<dbReference type="InterPro" id="IPR017452">
    <property type="entry name" value="GPCR_Rhodpsn_7TM"/>
</dbReference>
<evidence type="ECO:0000256" key="6">
    <source>
        <dbReference type="ARBA" id="ARBA00023170"/>
    </source>
</evidence>
<accession>A0A9X0CPG9</accession>
<dbReference type="Pfam" id="PF00001">
    <property type="entry name" value="7tm_1"/>
    <property type="match status" value="1"/>
</dbReference>
<evidence type="ECO:0000256" key="5">
    <source>
        <dbReference type="ARBA" id="ARBA00023136"/>
    </source>
</evidence>
<dbReference type="AlphaFoldDB" id="A0A9X0CPG9"/>
<evidence type="ECO:0000256" key="3">
    <source>
        <dbReference type="ARBA" id="ARBA00022989"/>
    </source>
</evidence>
<keyword evidence="12" id="KW-1185">Reference proteome</keyword>
<feature type="transmembrane region" description="Helical" evidence="9">
    <location>
        <begin position="51"/>
        <end position="73"/>
    </location>
</feature>
<feature type="transmembrane region" description="Helical" evidence="9">
    <location>
        <begin position="134"/>
        <end position="154"/>
    </location>
</feature>
<dbReference type="CDD" id="cd00637">
    <property type="entry name" value="7tm_classA_rhodopsin-like"/>
    <property type="match status" value="1"/>
</dbReference>
<dbReference type="PANTHER" id="PTHR45695">
    <property type="entry name" value="LEUCOKININ RECEPTOR-RELATED"/>
    <property type="match status" value="1"/>
</dbReference>
<name>A0A9X0CPG9_9CNID</name>
<evidence type="ECO:0000256" key="9">
    <source>
        <dbReference type="SAM" id="Phobius"/>
    </source>
</evidence>
<reference evidence="11" key="1">
    <citation type="submission" date="2023-01" db="EMBL/GenBank/DDBJ databases">
        <title>Genome assembly of the deep-sea coral Lophelia pertusa.</title>
        <authorList>
            <person name="Herrera S."/>
            <person name="Cordes E."/>
        </authorList>
    </citation>
    <scope>NUCLEOTIDE SEQUENCE</scope>
    <source>
        <strain evidence="11">USNM1676648</strain>
        <tissue evidence="11">Polyp</tissue>
    </source>
</reference>
<keyword evidence="5 9" id="KW-0472">Membrane</keyword>
<proteinExistence type="inferred from homology"/>
<dbReference type="PRINTS" id="PR00237">
    <property type="entry name" value="GPCRRHODOPSN"/>
</dbReference>
<comment type="subcellular location">
    <subcellularLocation>
        <location evidence="1">Membrane</location>
        <topology evidence="1">Multi-pass membrane protein</topology>
    </subcellularLocation>
</comment>
<keyword evidence="3 9" id="KW-1133">Transmembrane helix</keyword>
<feature type="non-terminal residue" evidence="11">
    <location>
        <position position="1"/>
    </location>
</feature>
<evidence type="ECO:0000256" key="7">
    <source>
        <dbReference type="ARBA" id="ARBA00023224"/>
    </source>
</evidence>
<evidence type="ECO:0000256" key="4">
    <source>
        <dbReference type="ARBA" id="ARBA00023040"/>
    </source>
</evidence>
<evidence type="ECO:0000313" key="12">
    <source>
        <dbReference type="Proteomes" id="UP001163046"/>
    </source>
</evidence>